<name>A0A8J7C2M3_9BACT</name>
<organism evidence="8 9">
    <name type="scientific">Candidatus Polarisedimenticola svalbardensis</name>
    <dbReference type="NCBI Taxonomy" id="2886004"/>
    <lineage>
        <taxon>Bacteria</taxon>
        <taxon>Pseudomonadati</taxon>
        <taxon>Acidobacteriota</taxon>
        <taxon>Candidatus Polarisedimenticolia</taxon>
        <taxon>Candidatus Polarisedimenticolales</taxon>
        <taxon>Candidatus Polarisedimenticolaceae</taxon>
        <taxon>Candidatus Polarisedimenticola</taxon>
    </lineage>
</organism>
<keyword evidence="2" id="KW-0805">Transcription regulation</keyword>
<comment type="similarity">
    <text evidence="1">Belongs to the sigma-70 factor family. ECF subfamily.</text>
</comment>
<dbReference type="InterPro" id="IPR036388">
    <property type="entry name" value="WH-like_DNA-bd_sf"/>
</dbReference>
<dbReference type="GO" id="GO:0016987">
    <property type="term" value="F:sigma factor activity"/>
    <property type="evidence" value="ECO:0007669"/>
    <property type="project" value="UniProtKB-KW"/>
</dbReference>
<dbReference type="NCBIfam" id="TIGR02937">
    <property type="entry name" value="sigma70-ECF"/>
    <property type="match status" value="1"/>
</dbReference>
<protein>
    <submittedName>
        <fullName evidence="8">RNA polymerase sigma factor</fullName>
    </submittedName>
</protein>
<evidence type="ECO:0000313" key="8">
    <source>
        <dbReference type="EMBL" id="MBD3868086.1"/>
    </source>
</evidence>
<sequence length="171" mass="19826">MKAKDLFERWHLPVFRYLRRLTGDRVLAEELCQDVFTRVVQSLERYQPAGREQAWVFSIALNVFRNQRRDHARRLQPEPMPANELAGSGHNLALALDLDQALARLPESDRESFLLREMGGLGYAEISDLLDVTPDAVRSRIHRARKALREELKPVARRSYPRMVTEGNPHE</sequence>
<evidence type="ECO:0000256" key="3">
    <source>
        <dbReference type="ARBA" id="ARBA00023082"/>
    </source>
</evidence>
<dbReference type="Pfam" id="PF08281">
    <property type="entry name" value="Sigma70_r4_2"/>
    <property type="match status" value="1"/>
</dbReference>
<feature type="domain" description="RNA polymerase sigma-70 region 2" evidence="6">
    <location>
        <begin position="6"/>
        <end position="74"/>
    </location>
</feature>
<reference evidence="8 9" key="1">
    <citation type="submission" date="2020-08" db="EMBL/GenBank/DDBJ databases">
        <title>Acidobacteriota in marine sediments use diverse sulfur dissimilation pathways.</title>
        <authorList>
            <person name="Wasmund K."/>
        </authorList>
    </citation>
    <scope>NUCLEOTIDE SEQUENCE [LARGE SCALE GENOMIC DNA]</scope>
    <source>
        <strain evidence="8">MAG AM4</strain>
    </source>
</reference>
<evidence type="ECO:0000259" key="6">
    <source>
        <dbReference type="Pfam" id="PF04542"/>
    </source>
</evidence>
<dbReference type="AlphaFoldDB" id="A0A8J7C2M3"/>
<dbReference type="InterPro" id="IPR013324">
    <property type="entry name" value="RNA_pol_sigma_r3/r4-like"/>
</dbReference>
<dbReference type="Pfam" id="PF04542">
    <property type="entry name" value="Sigma70_r2"/>
    <property type="match status" value="1"/>
</dbReference>
<comment type="caution">
    <text evidence="8">The sequence shown here is derived from an EMBL/GenBank/DDBJ whole genome shotgun (WGS) entry which is preliminary data.</text>
</comment>
<dbReference type="InterPro" id="IPR039425">
    <property type="entry name" value="RNA_pol_sigma-70-like"/>
</dbReference>
<gene>
    <name evidence="8" type="ORF">IFK94_08170</name>
</gene>
<dbReference type="Gene3D" id="1.10.1740.10">
    <property type="match status" value="1"/>
</dbReference>
<dbReference type="InterPro" id="IPR013249">
    <property type="entry name" value="RNA_pol_sigma70_r4_t2"/>
</dbReference>
<accession>A0A8J7C2M3</accession>
<dbReference type="GO" id="GO:0003677">
    <property type="term" value="F:DNA binding"/>
    <property type="evidence" value="ECO:0007669"/>
    <property type="project" value="UniProtKB-KW"/>
</dbReference>
<evidence type="ECO:0000256" key="4">
    <source>
        <dbReference type="ARBA" id="ARBA00023125"/>
    </source>
</evidence>
<evidence type="ECO:0000259" key="7">
    <source>
        <dbReference type="Pfam" id="PF08281"/>
    </source>
</evidence>
<keyword evidence="5" id="KW-0804">Transcription</keyword>
<dbReference type="InterPro" id="IPR013325">
    <property type="entry name" value="RNA_pol_sigma_r2"/>
</dbReference>
<proteinExistence type="inferred from homology"/>
<dbReference type="GO" id="GO:0006352">
    <property type="term" value="P:DNA-templated transcription initiation"/>
    <property type="evidence" value="ECO:0007669"/>
    <property type="project" value="InterPro"/>
</dbReference>
<evidence type="ECO:0000256" key="1">
    <source>
        <dbReference type="ARBA" id="ARBA00010641"/>
    </source>
</evidence>
<feature type="domain" description="RNA polymerase sigma factor 70 region 4 type 2" evidence="7">
    <location>
        <begin position="97"/>
        <end position="148"/>
    </location>
</feature>
<dbReference type="InterPro" id="IPR007627">
    <property type="entry name" value="RNA_pol_sigma70_r2"/>
</dbReference>
<dbReference type="InterPro" id="IPR014284">
    <property type="entry name" value="RNA_pol_sigma-70_dom"/>
</dbReference>
<dbReference type="SUPFAM" id="SSF88946">
    <property type="entry name" value="Sigma2 domain of RNA polymerase sigma factors"/>
    <property type="match status" value="1"/>
</dbReference>
<keyword evidence="3" id="KW-0731">Sigma factor</keyword>
<dbReference type="SUPFAM" id="SSF88659">
    <property type="entry name" value="Sigma3 and sigma4 domains of RNA polymerase sigma factors"/>
    <property type="match status" value="1"/>
</dbReference>
<dbReference type="Proteomes" id="UP000648239">
    <property type="component" value="Unassembled WGS sequence"/>
</dbReference>
<evidence type="ECO:0000256" key="2">
    <source>
        <dbReference type="ARBA" id="ARBA00023015"/>
    </source>
</evidence>
<keyword evidence="4" id="KW-0238">DNA-binding</keyword>
<dbReference type="PANTHER" id="PTHR43133">
    <property type="entry name" value="RNA POLYMERASE ECF-TYPE SIGMA FACTO"/>
    <property type="match status" value="1"/>
</dbReference>
<dbReference type="PANTHER" id="PTHR43133:SF8">
    <property type="entry name" value="RNA POLYMERASE SIGMA FACTOR HI_1459-RELATED"/>
    <property type="match status" value="1"/>
</dbReference>
<evidence type="ECO:0000256" key="5">
    <source>
        <dbReference type="ARBA" id="ARBA00023163"/>
    </source>
</evidence>
<dbReference type="CDD" id="cd06171">
    <property type="entry name" value="Sigma70_r4"/>
    <property type="match status" value="1"/>
</dbReference>
<dbReference type="Gene3D" id="1.10.10.10">
    <property type="entry name" value="Winged helix-like DNA-binding domain superfamily/Winged helix DNA-binding domain"/>
    <property type="match status" value="1"/>
</dbReference>
<evidence type="ECO:0000313" key="9">
    <source>
        <dbReference type="Proteomes" id="UP000648239"/>
    </source>
</evidence>
<dbReference type="EMBL" id="JACXWD010000022">
    <property type="protein sequence ID" value="MBD3868086.1"/>
    <property type="molecule type" value="Genomic_DNA"/>
</dbReference>